<evidence type="ECO:0000313" key="2">
    <source>
        <dbReference type="EMBL" id="MBA8826068.1"/>
    </source>
</evidence>
<keyword evidence="3" id="KW-1185">Reference proteome</keyword>
<feature type="compositionally biased region" description="Low complexity" evidence="1">
    <location>
        <begin position="1"/>
        <end position="13"/>
    </location>
</feature>
<dbReference type="Proteomes" id="UP000569329">
    <property type="component" value="Unassembled WGS sequence"/>
</dbReference>
<organism evidence="2 3">
    <name type="scientific">Halosaccharopolyspora lacisalsi</name>
    <dbReference type="NCBI Taxonomy" id="1000566"/>
    <lineage>
        <taxon>Bacteria</taxon>
        <taxon>Bacillati</taxon>
        <taxon>Actinomycetota</taxon>
        <taxon>Actinomycetes</taxon>
        <taxon>Pseudonocardiales</taxon>
        <taxon>Pseudonocardiaceae</taxon>
        <taxon>Halosaccharopolyspora</taxon>
    </lineage>
</organism>
<evidence type="ECO:0000313" key="3">
    <source>
        <dbReference type="Proteomes" id="UP000569329"/>
    </source>
</evidence>
<dbReference type="AlphaFoldDB" id="A0A839E592"/>
<protein>
    <submittedName>
        <fullName evidence="2">Uncharacterized protein</fullName>
    </submittedName>
</protein>
<proteinExistence type="predicted"/>
<gene>
    <name evidence="2" type="ORF">FHX42_003444</name>
</gene>
<evidence type="ECO:0000256" key="1">
    <source>
        <dbReference type="SAM" id="MobiDB-lite"/>
    </source>
</evidence>
<sequence>MAAPADPDRSSAAGGALIPRSRPAPSDSPGGREGAGWPSEPTELLRWYGQLAAELEETTEPARQADLRRWLDELDARLDLTGPARTEDPLS</sequence>
<dbReference type="EMBL" id="JACGWZ010000005">
    <property type="protein sequence ID" value="MBA8826068.1"/>
    <property type="molecule type" value="Genomic_DNA"/>
</dbReference>
<feature type="region of interest" description="Disordered" evidence="1">
    <location>
        <begin position="1"/>
        <end position="42"/>
    </location>
</feature>
<dbReference type="RefSeq" id="WP_182545354.1">
    <property type="nucleotide sequence ID" value="NZ_JACGWZ010000005.1"/>
</dbReference>
<name>A0A839E592_9PSEU</name>
<accession>A0A839E592</accession>
<reference evidence="2 3" key="1">
    <citation type="submission" date="2020-07" db="EMBL/GenBank/DDBJ databases">
        <title>Sequencing the genomes of 1000 actinobacteria strains.</title>
        <authorList>
            <person name="Klenk H.-P."/>
        </authorList>
    </citation>
    <scope>NUCLEOTIDE SEQUENCE [LARGE SCALE GENOMIC DNA]</scope>
    <source>
        <strain evidence="2 3">DSM 45975</strain>
    </source>
</reference>
<comment type="caution">
    <text evidence="2">The sequence shown here is derived from an EMBL/GenBank/DDBJ whole genome shotgun (WGS) entry which is preliminary data.</text>
</comment>